<dbReference type="AlphaFoldDB" id="A0A7I7K148"/>
<evidence type="ECO:0000256" key="1">
    <source>
        <dbReference type="ARBA" id="ARBA00008710"/>
    </source>
</evidence>
<dbReference type="Proteomes" id="UP000467006">
    <property type="component" value="Chromosome"/>
</dbReference>
<dbReference type="NCBIfam" id="TIGR00026">
    <property type="entry name" value="hi_GC_TIGR00026"/>
    <property type="match status" value="1"/>
</dbReference>
<accession>A0A7I7K148</accession>
<dbReference type="GO" id="GO:0005886">
    <property type="term" value="C:plasma membrane"/>
    <property type="evidence" value="ECO:0007669"/>
    <property type="project" value="TreeGrafter"/>
</dbReference>
<name>A0A7I7K148_9MYCO</name>
<dbReference type="GO" id="GO:0016491">
    <property type="term" value="F:oxidoreductase activity"/>
    <property type="evidence" value="ECO:0007669"/>
    <property type="project" value="InterPro"/>
</dbReference>
<dbReference type="KEGG" id="mdu:MDUV_21840"/>
<protein>
    <submittedName>
        <fullName evidence="3">Uncharacterized protein</fullName>
    </submittedName>
</protein>
<evidence type="ECO:0000313" key="3">
    <source>
        <dbReference type="EMBL" id="BBX17324.1"/>
    </source>
</evidence>
<keyword evidence="4" id="KW-1185">Reference proteome</keyword>
<comment type="catalytic activity">
    <reaction evidence="2">
        <text>oxidized coenzyme F420-(gamma-L-Glu)(n) + a quinol + H(+) = reduced coenzyme F420-(gamma-L-Glu)(n) + a quinone</text>
        <dbReference type="Rhea" id="RHEA:39663"/>
        <dbReference type="Rhea" id="RHEA-COMP:12939"/>
        <dbReference type="Rhea" id="RHEA-COMP:14378"/>
        <dbReference type="ChEBI" id="CHEBI:15378"/>
        <dbReference type="ChEBI" id="CHEBI:24646"/>
        <dbReference type="ChEBI" id="CHEBI:132124"/>
        <dbReference type="ChEBI" id="CHEBI:133980"/>
        <dbReference type="ChEBI" id="CHEBI:139511"/>
    </reaction>
</comment>
<dbReference type="PANTHER" id="PTHR39428">
    <property type="entry name" value="F420H(2)-DEPENDENT QUINONE REDUCTASE RV1261C"/>
    <property type="match status" value="1"/>
</dbReference>
<evidence type="ECO:0000256" key="2">
    <source>
        <dbReference type="ARBA" id="ARBA00049106"/>
    </source>
</evidence>
<comment type="similarity">
    <text evidence="1">Belongs to the F420H(2)-dependent quinone reductase family.</text>
</comment>
<reference evidence="3 4" key="1">
    <citation type="journal article" date="2019" name="Emerg. Microbes Infect.">
        <title>Comprehensive subspecies identification of 175 nontuberculous mycobacteria species based on 7547 genomic profiles.</title>
        <authorList>
            <person name="Matsumoto Y."/>
            <person name="Kinjo T."/>
            <person name="Motooka D."/>
            <person name="Nabeya D."/>
            <person name="Jung N."/>
            <person name="Uechi K."/>
            <person name="Horii T."/>
            <person name="Iida T."/>
            <person name="Fujita J."/>
            <person name="Nakamura S."/>
        </authorList>
    </citation>
    <scope>NUCLEOTIDE SEQUENCE [LARGE SCALE GENOMIC DNA]</scope>
    <source>
        <strain evidence="3 4">JCM 6396</strain>
    </source>
</reference>
<dbReference type="Pfam" id="PF04075">
    <property type="entry name" value="F420H2_quin_red"/>
    <property type="match status" value="1"/>
</dbReference>
<dbReference type="InterPro" id="IPR012349">
    <property type="entry name" value="Split_barrel_FMN-bd"/>
</dbReference>
<dbReference type="Gene3D" id="2.30.110.10">
    <property type="entry name" value="Electron Transport, Fmn-binding Protein, Chain A"/>
    <property type="match status" value="1"/>
</dbReference>
<gene>
    <name evidence="3" type="ORF">MDUV_21840</name>
</gene>
<organism evidence="3 4">
    <name type="scientific">Mycolicibacterium duvalii</name>
    <dbReference type="NCBI Taxonomy" id="39688"/>
    <lineage>
        <taxon>Bacteria</taxon>
        <taxon>Bacillati</taxon>
        <taxon>Actinomycetota</taxon>
        <taxon>Actinomycetes</taxon>
        <taxon>Mycobacteriales</taxon>
        <taxon>Mycobacteriaceae</taxon>
        <taxon>Mycolicibacterium</taxon>
    </lineage>
</organism>
<proteinExistence type="inferred from homology"/>
<dbReference type="EMBL" id="AP022563">
    <property type="protein sequence ID" value="BBX17324.1"/>
    <property type="molecule type" value="Genomic_DNA"/>
</dbReference>
<dbReference type="GO" id="GO:0070967">
    <property type="term" value="F:coenzyme F420 binding"/>
    <property type="evidence" value="ECO:0007669"/>
    <property type="project" value="TreeGrafter"/>
</dbReference>
<dbReference type="PANTHER" id="PTHR39428:SF3">
    <property type="entry name" value="DEAZAFLAVIN-DEPENDENT NITROREDUCTASE"/>
    <property type="match status" value="1"/>
</dbReference>
<dbReference type="OrthoDB" id="8225825at2"/>
<sequence length="172" mass="19812">MSAAEEPRTSRLFNAASDILRRPSMRRVTRTLSALHSAVYRWTGGRAQNRKYPTMLLGVVGRRTGRRRTVPVIYIKDGDRFVVAAAYSGSDTDPDWWLNLRANPFAEVQVQKSTFHVEAAQADAAERPELWRRLVQMYPYFTDYQKRTSREIPVIVLTPVLRRRHPGRNPDG</sequence>
<dbReference type="SUPFAM" id="SSF50475">
    <property type="entry name" value="FMN-binding split barrel"/>
    <property type="match status" value="1"/>
</dbReference>
<dbReference type="InterPro" id="IPR004378">
    <property type="entry name" value="F420H2_quin_Rdtase"/>
</dbReference>
<evidence type="ECO:0000313" key="4">
    <source>
        <dbReference type="Proteomes" id="UP000467006"/>
    </source>
</evidence>